<comment type="subcellular location">
    <subcellularLocation>
        <location evidence="1">Cell membrane</location>
        <topology evidence="1">Multi-pass membrane protein</topology>
    </subcellularLocation>
</comment>
<name>A0A382KWC8_9ZZZZ</name>
<feature type="transmembrane region" description="Helical" evidence="6">
    <location>
        <begin position="149"/>
        <end position="169"/>
    </location>
</feature>
<dbReference type="PANTHER" id="PTHR30086">
    <property type="entry name" value="ARGININE EXPORTER PROTEIN ARGO"/>
    <property type="match status" value="1"/>
</dbReference>
<feature type="transmembrane region" description="Helical" evidence="6">
    <location>
        <begin position="36"/>
        <end position="63"/>
    </location>
</feature>
<evidence type="ECO:0000256" key="1">
    <source>
        <dbReference type="ARBA" id="ARBA00004651"/>
    </source>
</evidence>
<dbReference type="GO" id="GO:0015171">
    <property type="term" value="F:amino acid transmembrane transporter activity"/>
    <property type="evidence" value="ECO:0007669"/>
    <property type="project" value="TreeGrafter"/>
</dbReference>
<evidence type="ECO:0000313" key="7">
    <source>
        <dbReference type="EMBL" id="SVC27412.1"/>
    </source>
</evidence>
<keyword evidence="5 6" id="KW-0472">Membrane</keyword>
<keyword evidence="2" id="KW-1003">Cell membrane</keyword>
<dbReference type="Pfam" id="PF01810">
    <property type="entry name" value="LysE"/>
    <property type="match status" value="1"/>
</dbReference>
<evidence type="ECO:0000256" key="5">
    <source>
        <dbReference type="ARBA" id="ARBA00023136"/>
    </source>
</evidence>
<organism evidence="7">
    <name type="scientific">marine metagenome</name>
    <dbReference type="NCBI Taxonomy" id="408172"/>
    <lineage>
        <taxon>unclassified sequences</taxon>
        <taxon>metagenomes</taxon>
        <taxon>ecological metagenomes</taxon>
    </lineage>
</organism>
<reference evidence="7" key="1">
    <citation type="submission" date="2018-05" db="EMBL/GenBank/DDBJ databases">
        <authorList>
            <person name="Lanie J.A."/>
            <person name="Ng W.-L."/>
            <person name="Kazmierczak K.M."/>
            <person name="Andrzejewski T.M."/>
            <person name="Davidsen T.M."/>
            <person name="Wayne K.J."/>
            <person name="Tettelin H."/>
            <person name="Glass J.I."/>
            <person name="Rusch D."/>
            <person name="Podicherti R."/>
            <person name="Tsui H.-C.T."/>
            <person name="Winkler M.E."/>
        </authorList>
    </citation>
    <scope>NUCLEOTIDE SEQUENCE</scope>
</reference>
<dbReference type="PANTHER" id="PTHR30086:SF17">
    <property type="entry name" value="LYSE FAMILY TRANSLOCATOR"/>
    <property type="match status" value="1"/>
</dbReference>
<proteinExistence type="predicted"/>
<keyword evidence="3 6" id="KW-0812">Transmembrane</keyword>
<gene>
    <name evidence="7" type="ORF">METZ01_LOCUS280266</name>
</gene>
<dbReference type="PIRSF" id="PIRSF006324">
    <property type="entry name" value="LeuE"/>
    <property type="match status" value="1"/>
</dbReference>
<accession>A0A382KWC8</accession>
<sequence>MSIFLTVAILHFFAVASPGPDFILVTRQCMRYGRKVALWTSLGIALGILFHVALSLTGLTILIQNEPSIFWYLKLAASFYIGYLGLVSLFSRSSINLDDNFSDESSKKVKSVSTGFLTNVLNPKAFIFFITVFTLVIDIDTTKVIKVFLGIYMSMATFIWFSFISILITNKNAINRFKKSIPLVERFTGLLLIFIALQIFLQDGNIMSKLAL</sequence>
<feature type="transmembrane region" description="Helical" evidence="6">
    <location>
        <begin position="6"/>
        <end position="24"/>
    </location>
</feature>
<dbReference type="AlphaFoldDB" id="A0A382KWC8"/>
<protein>
    <recommendedName>
        <fullName evidence="8">Lysine transporter LysE</fullName>
    </recommendedName>
</protein>
<evidence type="ECO:0008006" key="8">
    <source>
        <dbReference type="Google" id="ProtNLM"/>
    </source>
</evidence>
<dbReference type="EMBL" id="UINC01082546">
    <property type="protein sequence ID" value="SVC27412.1"/>
    <property type="molecule type" value="Genomic_DNA"/>
</dbReference>
<dbReference type="GO" id="GO:0005886">
    <property type="term" value="C:plasma membrane"/>
    <property type="evidence" value="ECO:0007669"/>
    <property type="project" value="UniProtKB-SubCell"/>
</dbReference>
<evidence type="ECO:0000256" key="4">
    <source>
        <dbReference type="ARBA" id="ARBA00022989"/>
    </source>
</evidence>
<evidence type="ECO:0000256" key="3">
    <source>
        <dbReference type="ARBA" id="ARBA00022692"/>
    </source>
</evidence>
<dbReference type="InterPro" id="IPR001123">
    <property type="entry name" value="LeuE-type"/>
</dbReference>
<feature type="transmembrane region" description="Helical" evidence="6">
    <location>
        <begin position="112"/>
        <end position="137"/>
    </location>
</feature>
<keyword evidence="4 6" id="KW-1133">Transmembrane helix</keyword>
<evidence type="ECO:0000256" key="2">
    <source>
        <dbReference type="ARBA" id="ARBA00022475"/>
    </source>
</evidence>
<feature type="transmembrane region" description="Helical" evidence="6">
    <location>
        <begin position="181"/>
        <end position="201"/>
    </location>
</feature>
<feature type="transmembrane region" description="Helical" evidence="6">
    <location>
        <begin position="69"/>
        <end position="91"/>
    </location>
</feature>
<evidence type="ECO:0000256" key="6">
    <source>
        <dbReference type="SAM" id="Phobius"/>
    </source>
</evidence>